<name>A0A6I9VIM2_BACDO</name>
<gene>
    <name evidence="3" type="primary">LOC105226260</name>
</gene>
<feature type="chain" id="PRO_5045665247" evidence="1">
    <location>
        <begin position="23"/>
        <end position="147"/>
    </location>
</feature>
<dbReference type="KEGG" id="bdr:105226260"/>
<evidence type="ECO:0000313" key="3">
    <source>
        <dbReference type="RefSeq" id="XP_011203388.2"/>
    </source>
</evidence>
<organism evidence="2 3">
    <name type="scientific">Bactrocera dorsalis</name>
    <name type="common">Oriental fruit fly</name>
    <name type="synonym">Dacus dorsalis</name>
    <dbReference type="NCBI Taxonomy" id="27457"/>
    <lineage>
        <taxon>Eukaryota</taxon>
        <taxon>Metazoa</taxon>
        <taxon>Ecdysozoa</taxon>
        <taxon>Arthropoda</taxon>
        <taxon>Hexapoda</taxon>
        <taxon>Insecta</taxon>
        <taxon>Pterygota</taxon>
        <taxon>Neoptera</taxon>
        <taxon>Endopterygota</taxon>
        <taxon>Diptera</taxon>
        <taxon>Brachycera</taxon>
        <taxon>Muscomorpha</taxon>
        <taxon>Tephritoidea</taxon>
        <taxon>Tephritidae</taxon>
        <taxon>Bactrocera</taxon>
        <taxon>Bactrocera</taxon>
    </lineage>
</organism>
<dbReference type="Proteomes" id="UP001652620">
    <property type="component" value="Chromosome 3"/>
</dbReference>
<accession>A0A6I9VIM2</accession>
<dbReference type="AlphaFoldDB" id="A0A6I9VIM2"/>
<keyword evidence="2" id="KW-1185">Reference proteome</keyword>
<dbReference type="OrthoDB" id="8053051at2759"/>
<feature type="signal peptide" evidence="1">
    <location>
        <begin position="1"/>
        <end position="22"/>
    </location>
</feature>
<reference evidence="3" key="1">
    <citation type="submission" date="2025-08" db="UniProtKB">
        <authorList>
            <consortium name="RefSeq"/>
        </authorList>
    </citation>
    <scope>IDENTIFICATION</scope>
    <source>
        <tissue evidence="3">Adult</tissue>
    </source>
</reference>
<dbReference type="RefSeq" id="XP_011203388.2">
    <property type="nucleotide sequence ID" value="XM_011205086.2"/>
</dbReference>
<dbReference type="GeneID" id="105226260"/>
<keyword evidence="1" id="KW-0732">Signal</keyword>
<sequence>MKFAMSALFLVVLLFAVSQASALPAAQLNGDNFTHAVASATTASTSVTSTDSQPREVSTDIIPTSSLTGAESNSDCLGMYTQLVTDLASEKQTASNNMSDCVSQGNTHEVCDEKFGPTIREINSRITAENQKLQMCLKQSIFQMIKI</sequence>
<protein>
    <submittedName>
        <fullName evidence="3">Uncharacterized protein LOC105226260</fullName>
    </submittedName>
</protein>
<evidence type="ECO:0000313" key="2">
    <source>
        <dbReference type="Proteomes" id="UP001652620"/>
    </source>
</evidence>
<proteinExistence type="predicted"/>
<dbReference type="InParanoid" id="A0A6I9VIM2"/>
<evidence type="ECO:0000256" key="1">
    <source>
        <dbReference type="SAM" id="SignalP"/>
    </source>
</evidence>